<organism evidence="5 6">
    <name type="scientific">Limnoraphis robusta CCNP1315</name>
    <dbReference type="NCBI Taxonomy" id="3110306"/>
    <lineage>
        <taxon>Bacteria</taxon>
        <taxon>Bacillati</taxon>
        <taxon>Cyanobacteriota</taxon>
        <taxon>Cyanophyceae</taxon>
        <taxon>Oscillatoriophycideae</taxon>
        <taxon>Oscillatoriales</taxon>
        <taxon>Sirenicapillariaceae</taxon>
        <taxon>Limnoraphis</taxon>
    </lineage>
</organism>
<dbReference type="PIRSF" id="PIRSF005897">
    <property type="entry name" value="RR_PatA"/>
    <property type="match status" value="1"/>
</dbReference>
<dbReference type="Gene3D" id="3.40.50.2300">
    <property type="match status" value="1"/>
</dbReference>
<dbReference type="InterPro" id="IPR025497">
    <property type="entry name" value="PatA-like_N"/>
</dbReference>
<accession>A0ABU5TVN8</accession>
<keyword evidence="1 3" id="KW-0597">Phosphoprotein</keyword>
<dbReference type="SMART" id="SM00448">
    <property type="entry name" value="REC"/>
    <property type="match status" value="1"/>
</dbReference>
<comment type="function">
    <text evidence="2">Controls heterocyst pattern formation.</text>
</comment>
<dbReference type="PROSITE" id="PS50110">
    <property type="entry name" value="RESPONSE_REGULATORY"/>
    <property type="match status" value="1"/>
</dbReference>
<dbReference type="InterPro" id="IPR011006">
    <property type="entry name" value="CheY-like_superfamily"/>
</dbReference>
<comment type="induction">
    <text evidence="2">By nitrogen starvation.</text>
</comment>
<comment type="subcellular location">
    <subcellularLocation>
        <location evidence="2">Cell septum</location>
    </subcellularLocation>
</comment>
<keyword evidence="6" id="KW-1185">Reference proteome</keyword>
<proteinExistence type="evidence at transcript level"/>
<gene>
    <name evidence="5" type="ORF">VB854_07130</name>
</gene>
<evidence type="ECO:0000259" key="4">
    <source>
        <dbReference type="PROSITE" id="PS50110"/>
    </source>
</evidence>
<dbReference type="SUPFAM" id="SSF52172">
    <property type="entry name" value="CheY-like"/>
    <property type="match status" value="1"/>
</dbReference>
<dbReference type="RefSeq" id="WP_323217979.1">
    <property type="nucleotide sequence ID" value="NZ_JAYGHT010000014.1"/>
</dbReference>
<keyword evidence="2" id="KW-0902">Two-component regulatory system</keyword>
<dbReference type="PANTHER" id="PTHR44591">
    <property type="entry name" value="STRESS RESPONSE REGULATOR PROTEIN 1"/>
    <property type="match status" value="1"/>
</dbReference>
<evidence type="ECO:0000313" key="5">
    <source>
        <dbReference type="EMBL" id="MEA5518721.1"/>
    </source>
</evidence>
<protein>
    <recommendedName>
        <fullName evidence="2">Protein PatA</fullName>
    </recommendedName>
</protein>
<keyword evidence="2" id="KW-0364">Heterocyst</keyword>
<dbReference type="Pfam" id="PF00072">
    <property type="entry name" value="Response_reg"/>
    <property type="match status" value="1"/>
</dbReference>
<dbReference type="PANTHER" id="PTHR44591:SF23">
    <property type="entry name" value="CHEY SUBFAMILY"/>
    <property type="match status" value="1"/>
</dbReference>
<dbReference type="Proteomes" id="UP001301728">
    <property type="component" value="Unassembled WGS sequence"/>
</dbReference>
<dbReference type="Pfam" id="PF14332">
    <property type="entry name" value="DUF4388"/>
    <property type="match status" value="1"/>
</dbReference>
<evidence type="ECO:0000256" key="3">
    <source>
        <dbReference type="PROSITE-ProRule" id="PRU00169"/>
    </source>
</evidence>
<reference evidence="5 6" key="1">
    <citation type="submission" date="2023-12" db="EMBL/GenBank/DDBJ databases">
        <title>Baltic Sea Cyanobacteria.</title>
        <authorList>
            <person name="Delbaje E."/>
            <person name="Fewer D.P."/>
            <person name="Shishido T.K."/>
        </authorList>
    </citation>
    <scope>NUCLEOTIDE SEQUENCE [LARGE SCALE GENOMIC DNA]</scope>
    <source>
        <strain evidence="5 6">CCNP 1315</strain>
    </source>
</reference>
<feature type="domain" description="Response regulatory" evidence="4">
    <location>
        <begin position="266"/>
        <end position="382"/>
    </location>
</feature>
<comment type="caution">
    <text evidence="5">The sequence shown here is derived from an EMBL/GenBank/DDBJ whole genome shotgun (WGS) entry which is preliminary data.</text>
</comment>
<evidence type="ECO:0000256" key="2">
    <source>
        <dbReference type="PIRNR" id="PIRNR005897"/>
    </source>
</evidence>
<evidence type="ECO:0000256" key="1">
    <source>
        <dbReference type="ARBA" id="ARBA00022553"/>
    </source>
</evidence>
<name>A0ABU5TVN8_9CYAN</name>
<dbReference type="InterPro" id="IPR050595">
    <property type="entry name" value="Bact_response_regulator"/>
</dbReference>
<sequence>MTTTEYIHLKQLDQKLQQLSQHHNSGILTLSSHTEEGKLYFSQGQLLYAATNVHRVRRWSRAIEKYCPKITVPSSPPIEHLLWEYKLLYQGIRRQELNLSQAKGVMRRVLSEVLFSMTRPIDLNFHWEAHTSLESGFSKHLSLSYEEVKSILPQVAQIQSQWQTANLNNLDPNLAPVLTKPVNPKALSGLVKYLNGDLTLWDISQQIEKPLVSVTRALVPLLQKGLLQFRMLPDLPAKAEENLTKTTKNSTDYTDKSSSTTRKQPLIACIDDSPVAAQSLKQILEPMGCQILSIQNPVKGLAQIAEHKPDLIFLDLVMPNANGYIVCKFLRNAPIFQNTPVVILTSRDTVVDRNYAKLAGASDFLSKPPNPRDTLQVVRKHLAEKFPRLRTYSLTEGAKKEVSTSSDHSAKPISN</sequence>
<evidence type="ECO:0000313" key="6">
    <source>
        <dbReference type="Proteomes" id="UP001301728"/>
    </source>
</evidence>
<dbReference type="InterPro" id="IPR024186">
    <property type="entry name" value="Sig_transdc_resp-reg_PatA"/>
</dbReference>
<feature type="modified residue" description="4-aspartylphosphate" evidence="3">
    <location>
        <position position="315"/>
    </location>
</feature>
<dbReference type="EMBL" id="JAYGHT010000014">
    <property type="protein sequence ID" value="MEA5518721.1"/>
    <property type="molecule type" value="Genomic_DNA"/>
</dbReference>
<dbReference type="InterPro" id="IPR001789">
    <property type="entry name" value="Sig_transdc_resp-reg_receiver"/>
</dbReference>